<feature type="domain" description="LysM" evidence="3">
    <location>
        <begin position="61"/>
        <end position="110"/>
    </location>
</feature>
<evidence type="ECO:0000256" key="1">
    <source>
        <dbReference type="SAM" id="MobiDB-lite"/>
    </source>
</evidence>
<protein>
    <submittedName>
        <fullName evidence="4">LysM peptidoglycan-binding domain-containing protein</fullName>
    </submittedName>
</protein>
<keyword evidence="2" id="KW-1133">Transmembrane helix</keyword>
<dbReference type="Proteomes" id="UP001595868">
    <property type="component" value="Unassembled WGS sequence"/>
</dbReference>
<dbReference type="SUPFAM" id="SSF54106">
    <property type="entry name" value="LysM domain"/>
    <property type="match status" value="1"/>
</dbReference>
<accession>A0ABV8KH34</accession>
<proteinExistence type="predicted"/>
<name>A0ABV8KH34_9ACTN</name>
<comment type="caution">
    <text evidence="4">The sequence shown here is derived from an EMBL/GenBank/DDBJ whole genome shotgun (WGS) entry which is preliminary data.</text>
</comment>
<keyword evidence="2" id="KW-0472">Membrane</keyword>
<sequence>MAVAATGLSGARRSATAGGGRLRLTRRGRVAVVVFFLLSLTGLVLVLAPASRAGGPPGPDPVAVVQPGDTLWSVAERHLPGRDPFATIAEIRRLNGLPDNVVHPGQRLALPARR</sequence>
<dbReference type="SMART" id="SM00257">
    <property type="entry name" value="LysM"/>
    <property type="match status" value="1"/>
</dbReference>
<feature type="transmembrane region" description="Helical" evidence="2">
    <location>
        <begin position="30"/>
        <end position="50"/>
    </location>
</feature>
<evidence type="ECO:0000259" key="3">
    <source>
        <dbReference type="PROSITE" id="PS51782"/>
    </source>
</evidence>
<dbReference type="EMBL" id="JBHSBN010000002">
    <property type="protein sequence ID" value="MFC4105269.1"/>
    <property type="molecule type" value="Genomic_DNA"/>
</dbReference>
<evidence type="ECO:0000313" key="5">
    <source>
        <dbReference type="Proteomes" id="UP001595868"/>
    </source>
</evidence>
<dbReference type="PROSITE" id="PS51782">
    <property type="entry name" value="LYSM"/>
    <property type="match status" value="1"/>
</dbReference>
<evidence type="ECO:0000313" key="4">
    <source>
        <dbReference type="EMBL" id="MFC4105269.1"/>
    </source>
</evidence>
<keyword evidence="2" id="KW-0812">Transmembrane</keyword>
<dbReference type="Pfam" id="PF01476">
    <property type="entry name" value="LysM"/>
    <property type="match status" value="1"/>
</dbReference>
<reference evidence="5" key="1">
    <citation type="journal article" date="2019" name="Int. J. Syst. Evol. Microbiol.">
        <title>The Global Catalogue of Microorganisms (GCM) 10K type strain sequencing project: providing services to taxonomists for standard genome sequencing and annotation.</title>
        <authorList>
            <consortium name="The Broad Institute Genomics Platform"/>
            <consortium name="The Broad Institute Genome Sequencing Center for Infectious Disease"/>
            <person name="Wu L."/>
            <person name="Ma J."/>
        </authorList>
    </citation>
    <scope>NUCLEOTIDE SEQUENCE [LARGE SCALE GENOMIC DNA]</scope>
    <source>
        <strain evidence="5">2902at01</strain>
    </source>
</reference>
<dbReference type="InterPro" id="IPR036779">
    <property type="entry name" value="LysM_dom_sf"/>
</dbReference>
<dbReference type="InterPro" id="IPR018392">
    <property type="entry name" value="LysM"/>
</dbReference>
<feature type="region of interest" description="Disordered" evidence="1">
    <location>
        <begin position="1"/>
        <end position="20"/>
    </location>
</feature>
<dbReference type="RefSeq" id="WP_377542281.1">
    <property type="nucleotide sequence ID" value="NZ_JBHSBN010000002.1"/>
</dbReference>
<organism evidence="4 5">
    <name type="scientific">Micromonospora zhanjiangensis</name>
    <dbReference type="NCBI Taxonomy" id="1522057"/>
    <lineage>
        <taxon>Bacteria</taxon>
        <taxon>Bacillati</taxon>
        <taxon>Actinomycetota</taxon>
        <taxon>Actinomycetes</taxon>
        <taxon>Micromonosporales</taxon>
        <taxon>Micromonosporaceae</taxon>
        <taxon>Micromonospora</taxon>
    </lineage>
</organism>
<keyword evidence="5" id="KW-1185">Reference proteome</keyword>
<dbReference type="Gene3D" id="3.10.350.10">
    <property type="entry name" value="LysM domain"/>
    <property type="match status" value="1"/>
</dbReference>
<evidence type="ECO:0000256" key="2">
    <source>
        <dbReference type="SAM" id="Phobius"/>
    </source>
</evidence>
<dbReference type="CDD" id="cd00118">
    <property type="entry name" value="LysM"/>
    <property type="match status" value="1"/>
</dbReference>
<feature type="compositionally biased region" description="Low complexity" evidence="1">
    <location>
        <begin position="7"/>
        <end position="16"/>
    </location>
</feature>
<gene>
    <name evidence="4" type="ORF">ACFOX0_04840</name>
</gene>